<proteinExistence type="predicted"/>
<evidence type="ECO:0000313" key="3">
    <source>
        <dbReference type="RefSeq" id="XP_055860969.1"/>
    </source>
</evidence>
<gene>
    <name evidence="3" type="primary">LOC129921841</name>
</gene>
<reference evidence="3" key="1">
    <citation type="submission" date="2025-08" db="UniProtKB">
        <authorList>
            <consortium name="RefSeq"/>
        </authorList>
    </citation>
    <scope>IDENTIFICATION</scope>
</reference>
<name>A0A9W2YE67_BIOGL</name>
<organism evidence="2 3">
    <name type="scientific">Biomphalaria glabrata</name>
    <name type="common">Bloodfluke planorb</name>
    <name type="synonym">Freshwater snail</name>
    <dbReference type="NCBI Taxonomy" id="6526"/>
    <lineage>
        <taxon>Eukaryota</taxon>
        <taxon>Metazoa</taxon>
        <taxon>Spiralia</taxon>
        <taxon>Lophotrochozoa</taxon>
        <taxon>Mollusca</taxon>
        <taxon>Gastropoda</taxon>
        <taxon>Heterobranchia</taxon>
        <taxon>Euthyneura</taxon>
        <taxon>Panpulmonata</taxon>
        <taxon>Hygrophila</taxon>
        <taxon>Lymnaeoidea</taxon>
        <taxon>Planorbidae</taxon>
        <taxon>Biomphalaria</taxon>
    </lineage>
</organism>
<dbReference type="AlphaFoldDB" id="A0A9W2YE67"/>
<keyword evidence="2" id="KW-1185">Reference proteome</keyword>
<keyword evidence="1" id="KW-0472">Membrane</keyword>
<protein>
    <submittedName>
        <fullName evidence="3">Uncharacterized protein LOC129921841 isoform X1</fullName>
    </submittedName>
</protein>
<dbReference type="GeneID" id="129921841"/>
<dbReference type="OrthoDB" id="10303910at2759"/>
<feature type="transmembrane region" description="Helical" evidence="1">
    <location>
        <begin position="171"/>
        <end position="196"/>
    </location>
</feature>
<dbReference type="Proteomes" id="UP001165740">
    <property type="component" value="Chromosome 11"/>
</dbReference>
<evidence type="ECO:0000313" key="2">
    <source>
        <dbReference type="Proteomes" id="UP001165740"/>
    </source>
</evidence>
<dbReference type="RefSeq" id="XP_055860969.1">
    <property type="nucleotide sequence ID" value="XM_056004994.1"/>
</dbReference>
<keyword evidence="1" id="KW-1133">Transmembrane helix</keyword>
<accession>A0A9W2YE67</accession>
<keyword evidence="1" id="KW-0812">Transmembrane</keyword>
<evidence type="ECO:0000256" key="1">
    <source>
        <dbReference type="SAM" id="Phobius"/>
    </source>
</evidence>
<sequence length="309" mass="34828">MNDGIIQFLLHTLTLFDIIANSQPSTPALMRLSKSAESEEYVTILLYQSSALKFYTCMNSSDTCTLYLSPSENTTYIANAVKSESAFKQYCPAYVCRFKQLIHFESFNGSSYWHKVLCEQKSTDHVCTCGNTSFLIDWQNQEEYFSNRDERFAFENKTFCSPYKTADDNNFVVVGILVFAACIVSLVLIVICLVRYRNYIDDMKRKVVQDNSKNIEIVESGKASPNEYSGAEVNNVYTSLRAEVKNFQHDYELLPLSNVQKSQSVVGDCVLKSSLNSVDITESKSTIQITPLTSGTTGVYSLAKVVLHE</sequence>